<dbReference type="Proteomes" id="UP000314294">
    <property type="component" value="Unassembled WGS sequence"/>
</dbReference>
<evidence type="ECO:0000313" key="2">
    <source>
        <dbReference type="Proteomes" id="UP000314294"/>
    </source>
</evidence>
<dbReference type="EMBL" id="SRLO01015619">
    <property type="protein sequence ID" value="TNN24355.1"/>
    <property type="molecule type" value="Genomic_DNA"/>
</dbReference>
<name>A0A4Z2E6F4_9TELE</name>
<dbReference type="AlphaFoldDB" id="A0A4Z2E6F4"/>
<proteinExistence type="predicted"/>
<organism evidence="1 2">
    <name type="scientific">Liparis tanakae</name>
    <name type="common">Tanaka's snailfish</name>
    <dbReference type="NCBI Taxonomy" id="230148"/>
    <lineage>
        <taxon>Eukaryota</taxon>
        <taxon>Metazoa</taxon>
        <taxon>Chordata</taxon>
        <taxon>Craniata</taxon>
        <taxon>Vertebrata</taxon>
        <taxon>Euteleostomi</taxon>
        <taxon>Actinopterygii</taxon>
        <taxon>Neopterygii</taxon>
        <taxon>Teleostei</taxon>
        <taxon>Neoteleostei</taxon>
        <taxon>Acanthomorphata</taxon>
        <taxon>Eupercaria</taxon>
        <taxon>Perciformes</taxon>
        <taxon>Cottioidei</taxon>
        <taxon>Cottales</taxon>
        <taxon>Liparidae</taxon>
        <taxon>Liparis</taxon>
    </lineage>
</organism>
<evidence type="ECO:0000313" key="1">
    <source>
        <dbReference type="EMBL" id="TNN24355.1"/>
    </source>
</evidence>
<reference evidence="1 2" key="1">
    <citation type="submission" date="2019-03" db="EMBL/GenBank/DDBJ databases">
        <title>First draft genome of Liparis tanakae, snailfish: a comprehensive survey of snailfish specific genes.</title>
        <authorList>
            <person name="Kim W."/>
            <person name="Song I."/>
            <person name="Jeong J.-H."/>
            <person name="Kim D."/>
            <person name="Kim S."/>
            <person name="Ryu S."/>
            <person name="Song J.Y."/>
            <person name="Lee S.K."/>
        </authorList>
    </citation>
    <scope>NUCLEOTIDE SEQUENCE [LARGE SCALE GENOMIC DNA]</scope>
    <source>
        <tissue evidence="1">Muscle</tissue>
    </source>
</reference>
<gene>
    <name evidence="1" type="ORF">EYF80_065522</name>
</gene>
<protein>
    <submittedName>
        <fullName evidence="1">Uncharacterized protein</fullName>
    </submittedName>
</protein>
<sequence length="89" mass="9594">MAPLPRVEAGPLSDCILGASSSGADPRTWRWIHASLPCVSVCVRKAFSATGGGNHDIWGNIVKYCESRLVALDEASEQLEPEGWKQLSL</sequence>
<accession>A0A4Z2E6F4</accession>
<comment type="caution">
    <text evidence="1">The sequence shown here is derived from an EMBL/GenBank/DDBJ whole genome shotgun (WGS) entry which is preliminary data.</text>
</comment>
<keyword evidence="2" id="KW-1185">Reference proteome</keyword>